<accession>A0A2K8Z990</accession>
<dbReference type="GO" id="GO:0016758">
    <property type="term" value="F:hexosyltransferase activity"/>
    <property type="evidence" value="ECO:0007669"/>
    <property type="project" value="TreeGrafter"/>
</dbReference>
<dbReference type="KEGG" id="spir:CWM47_33995"/>
<dbReference type="CDD" id="cd03801">
    <property type="entry name" value="GT4_PimA-like"/>
    <property type="match status" value="1"/>
</dbReference>
<dbReference type="PANTHER" id="PTHR45947">
    <property type="entry name" value="SULFOQUINOVOSYL TRANSFERASE SQD2"/>
    <property type="match status" value="1"/>
</dbReference>
<keyword evidence="2" id="KW-0378">Hydrolase</keyword>
<evidence type="ECO:0000313" key="2">
    <source>
        <dbReference type="EMBL" id="AUD06414.1"/>
    </source>
</evidence>
<dbReference type="AlphaFoldDB" id="A0A2K8Z990"/>
<dbReference type="Gene3D" id="3.40.50.2000">
    <property type="entry name" value="Glycogen Phosphorylase B"/>
    <property type="match status" value="2"/>
</dbReference>
<gene>
    <name evidence="2" type="ORF">CWM47_33995</name>
</gene>
<evidence type="ECO:0000259" key="1">
    <source>
        <dbReference type="Pfam" id="PF00534"/>
    </source>
</evidence>
<sequence>MTVTQISIGRFHHFHLARQMERHNLLDCIWTGYLRYKLRDEQGIPASKICTFPWLHSPYMARGRYGMAHWMWLSREWHWWAQETLDRHVASRLKHPTTLVALSGTGLYAGASAQRNGGRHVCDRGSSHIRFQDQLLREEYARWGLVFDGVDPRIIAKEEAEYEQADCITVPSEFVRQSFLDMGIPARKLSKVVYGARLDRFCKIADPPKDTFRVLWVGSVGIRKGFLDLCNAFQAFKHPAKELIVIGDVELEMKALLATQDLTGITFMGTVPNQDLPRLYSTAHVFVLPSIEEGLAMVQGEALACGCPVIATANSGSEDLFTDGVEGFIVPIRSPGRIAEHLQQLADDPGLQARLSEAAISRVSAMKGWDTYGNTFANLLTSLH</sequence>
<protein>
    <submittedName>
        <fullName evidence="2">Glycoside hydrolase</fullName>
    </submittedName>
</protein>
<evidence type="ECO:0000313" key="3">
    <source>
        <dbReference type="Proteomes" id="UP000232883"/>
    </source>
</evidence>
<dbReference type="Proteomes" id="UP000232883">
    <property type="component" value="Chromosome"/>
</dbReference>
<organism evidence="2 3">
    <name type="scientific">Spirosoma pollinicola</name>
    <dbReference type="NCBI Taxonomy" id="2057025"/>
    <lineage>
        <taxon>Bacteria</taxon>
        <taxon>Pseudomonadati</taxon>
        <taxon>Bacteroidota</taxon>
        <taxon>Cytophagia</taxon>
        <taxon>Cytophagales</taxon>
        <taxon>Cytophagaceae</taxon>
        <taxon>Spirosoma</taxon>
    </lineage>
</organism>
<dbReference type="GO" id="GO:0016787">
    <property type="term" value="F:hydrolase activity"/>
    <property type="evidence" value="ECO:0007669"/>
    <property type="project" value="UniProtKB-KW"/>
</dbReference>
<keyword evidence="3" id="KW-1185">Reference proteome</keyword>
<dbReference type="EMBL" id="CP025096">
    <property type="protein sequence ID" value="AUD06414.1"/>
    <property type="molecule type" value="Genomic_DNA"/>
</dbReference>
<dbReference type="InterPro" id="IPR001296">
    <property type="entry name" value="Glyco_trans_1"/>
</dbReference>
<dbReference type="InterPro" id="IPR050194">
    <property type="entry name" value="Glycosyltransferase_grp1"/>
</dbReference>
<name>A0A2K8Z990_9BACT</name>
<proteinExistence type="predicted"/>
<dbReference type="OrthoDB" id="596635at2"/>
<dbReference type="SUPFAM" id="SSF53756">
    <property type="entry name" value="UDP-Glycosyltransferase/glycogen phosphorylase"/>
    <property type="match status" value="1"/>
</dbReference>
<dbReference type="PANTHER" id="PTHR45947:SF3">
    <property type="entry name" value="SULFOQUINOVOSYL TRANSFERASE SQD2"/>
    <property type="match status" value="1"/>
</dbReference>
<dbReference type="RefSeq" id="WP_100992959.1">
    <property type="nucleotide sequence ID" value="NZ_CP025096.1"/>
</dbReference>
<feature type="domain" description="Glycosyl transferase family 1" evidence="1">
    <location>
        <begin position="207"/>
        <end position="361"/>
    </location>
</feature>
<reference evidence="2 3" key="1">
    <citation type="submission" date="2017-11" db="EMBL/GenBank/DDBJ databases">
        <title>Taxonomic description and genome sequences of Spirosoma HA7 sp. nov., isolated from pollen microhabitat of Corylus avellana.</title>
        <authorList>
            <person name="Ambika Manirajan B."/>
            <person name="Suarez C."/>
            <person name="Ratering S."/>
            <person name="Geissler-Plaum R."/>
            <person name="Cardinale M."/>
            <person name="Sylvia S."/>
        </authorList>
    </citation>
    <scope>NUCLEOTIDE SEQUENCE [LARGE SCALE GENOMIC DNA]</scope>
    <source>
        <strain evidence="2 3">HA7</strain>
    </source>
</reference>
<dbReference type="Pfam" id="PF00534">
    <property type="entry name" value="Glycos_transf_1"/>
    <property type="match status" value="1"/>
</dbReference>